<evidence type="ECO:0000256" key="5">
    <source>
        <dbReference type="HAMAP-Rule" id="MF_00198"/>
    </source>
</evidence>
<dbReference type="Gene3D" id="3.40.50.150">
    <property type="entry name" value="Vaccinia Virus protein VP39"/>
    <property type="match status" value="1"/>
</dbReference>
<dbReference type="PANTHER" id="PTHR43317:SF1">
    <property type="entry name" value="THERMOSPERMINE SYNTHASE ACAULIS5"/>
    <property type="match status" value="1"/>
</dbReference>
<feature type="domain" description="PABS" evidence="7">
    <location>
        <begin position="206"/>
        <end position="445"/>
    </location>
</feature>
<evidence type="ECO:0000256" key="3">
    <source>
        <dbReference type="ARBA" id="ARBA00023066"/>
    </source>
</evidence>
<comment type="caution">
    <text evidence="8">The sequence shown here is derived from an EMBL/GenBank/DDBJ whole genome shotgun (WGS) entry which is preliminary data.</text>
</comment>
<proteinExistence type="inferred from homology"/>
<dbReference type="Proteomes" id="UP000614216">
    <property type="component" value="Unassembled WGS sequence"/>
</dbReference>
<feature type="active site" description="Proton acceptor" evidence="5 6">
    <location>
        <position position="366"/>
    </location>
</feature>
<gene>
    <name evidence="5" type="primary">speE</name>
    <name evidence="8" type="ORF">JMN32_12435</name>
</gene>
<dbReference type="AlphaFoldDB" id="A0A937KBM7"/>
<dbReference type="EC" id="2.5.1.16" evidence="5"/>
<dbReference type="EMBL" id="JAEUGD010000042">
    <property type="protein sequence ID" value="MBL6447121.1"/>
    <property type="molecule type" value="Genomic_DNA"/>
</dbReference>
<dbReference type="HAMAP" id="MF_00198">
    <property type="entry name" value="Spermidine_synth"/>
    <property type="match status" value="1"/>
</dbReference>
<dbReference type="GO" id="GO:0010487">
    <property type="term" value="F:thermospermine synthase activity"/>
    <property type="evidence" value="ECO:0007669"/>
    <property type="project" value="UniProtKB-ARBA"/>
</dbReference>
<dbReference type="NCBIfam" id="NF037959">
    <property type="entry name" value="MFS_SpdSyn"/>
    <property type="match status" value="1"/>
</dbReference>
<comment type="subcellular location">
    <subcellularLocation>
        <location evidence="5">Cell membrane</location>
        <topology evidence="5">Multi-pass membrane protein</topology>
    </subcellularLocation>
</comment>
<evidence type="ECO:0000256" key="4">
    <source>
        <dbReference type="ARBA" id="ARBA00023115"/>
    </source>
</evidence>
<sequence>MKLRSNLLKLALFATGLSGIVAEYVLSTLATYFLGDSVFQWTMIVSIMLFSMGLGSRLSKWFVNSNLLQNFIYIEFTLSILAAFVSVITYITSAFYGYVGFAIYAMSVVIGLLIGMEIPLVIRLNDEFEDLRVNVSSVMEKDYYGSLLGGVFFAFIGLPYLGLTYTPFILGSINFMVACGLFLMLRSSLGSRLKLKLSGMSFLVFAMLVVGFVFAKPIIDYGEESRYQDKIVYQEQSKYQKIVITKTREDFWLFINGNQQLSSVDEVMYHEPLVHPVMKLSKTPQQVLVMGGGDGGAVREILKYDQVEQVTLVDLDPAMTRLGQEHELLLRMNKNALNHRKVDIINTDGFKYLEDCRQYFDVIIVDLPDPKTVELGRLYSYEFYRLCFSKLRPNGLIITQAGSPYYAARAFNCIEATMQAAGFATVPLHNQVLTLGEWGWVLGSKVGSTEEIKNALQRLKYSDIETQWINHDAMTLITSFGKEIFPDGQRTVEVNKVHNPVLYKYYLKGKWDLY</sequence>
<feature type="binding site" evidence="5">
    <location>
        <position position="314"/>
    </location>
    <ligand>
        <name>S-methyl-5'-thioadenosine</name>
        <dbReference type="ChEBI" id="CHEBI:17509"/>
    </ligand>
</feature>
<reference evidence="8" key="1">
    <citation type="submission" date="2021-01" db="EMBL/GenBank/DDBJ databases">
        <title>Fulvivirga kasyanovii gen. nov., sp nov., a novel member of the phylum Bacteroidetes isolated from seawater in a mussel farm.</title>
        <authorList>
            <person name="Zhao L.-H."/>
            <person name="Wang Z.-J."/>
        </authorList>
    </citation>
    <scope>NUCLEOTIDE SEQUENCE</scope>
    <source>
        <strain evidence="8">29W222</strain>
    </source>
</reference>
<keyword evidence="2 5" id="KW-0808">Transferase</keyword>
<keyword evidence="4 5" id="KW-0620">Polyamine biosynthesis</keyword>
<feature type="transmembrane region" description="Helical" evidence="5">
    <location>
        <begin position="168"/>
        <end position="185"/>
    </location>
</feature>
<dbReference type="RefSeq" id="WP_202856647.1">
    <property type="nucleotide sequence ID" value="NZ_JAEUGD010000042.1"/>
</dbReference>
<accession>A0A937KBM7</accession>
<comment type="similarity">
    <text evidence="1 5">Belongs to the spermidine/spermine synthase family.</text>
</comment>
<dbReference type="GO" id="GO:0005886">
    <property type="term" value="C:plasma membrane"/>
    <property type="evidence" value="ECO:0007669"/>
    <property type="project" value="UniProtKB-SubCell"/>
</dbReference>
<name>A0A937KBM7_9BACT</name>
<dbReference type="InterPro" id="IPR001045">
    <property type="entry name" value="Spermi_synthase"/>
</dbReference>
<keyword evidence="5" id="KW-1133">Transmembrane helix</keyword>
<dbReference type="InterPro" id="IPR030374">
    <property type="entry name" value="PABS"/>
</dbReference>
<dbReference type="SUPFAM" id="SSF53335">
    <property type="entry name" value="S-adenosyl-L-methionine-dependent methyltransferases"/>
    <property type="match status" value="1"/>
</dbReference>
<evidence type="ECO:0000256" key="1">
    <source>
        <dbReference type="ARBA" id="ARBA00007867"/>
    </source>
</evidence>
<keyword evidence="5" id="KW-1003">Cell membrane</keyword>
<feature type="binding site" evidence="5">
    <location>
        <position position="270"/>
    </location>
    <ligand>
        <name>spermidine</name>
        <dbReference type="ChEBI" id="CHEBI:57834"/>
    </ligand>
</feature>
<feature type="transmembrane region" description="Helical" evidence="5">
    <location>
        <begin position="71"/>
        <end position="92"/>
    </location>
</feature>
<keyword evidence="5" id="KW-0812">Transmembrane</keyword>
<evidence type="ECO:0000256" key="6">
    <source>
        <dbReference type="PROSITE-ProRule" id="PRU00354"/>
    </source>
</evidence>
<comment type="pathway">
    <text evidence="5">Amine and polyamine biosynthesis; spermidine biosynthesis; spermidine from putrescine: step 1/1.</text>
</comment>
<evidence type="ECO:0000256" key="2">
    <source>
        <dbReference type="ARBA" id="ARBA00022679"/>
    </source>
</evidence>
<feature type="transmembrane region" description="Helical" evidence="5">
    <location>
        <begin position="38"/>
        <end position="59"/>
    </location>
</feature>
<comment type="function">
    <text evidence="5">Catalyzes the irreversible transfer of a propylamine group from the amino donor S-adenosylmethioninamine (decarboxy-AdoMet) to putrescine (1,4-diaminobutane) to yield spermidine.</text>
</comment>
<dbReference type="Pfam" id="PF01564">
    <property type="entry name" value="Spermine_synth"/>
    <property type="match status" value="1"/>
</dbReference>
<dbReference type="PROSITE" id="PS51006">
    <property type="entry name" value="PABS_2"/>
    <property type="match status" value="1"/>
</dbReference>
<keyword evidence="3 5" id="KW-0745">Spermidine biosynthesis</keyword>
<dbReference type="GO" id="GO:0008295">
    <property type="term" value="P:spermidine biosynthetic process"/>
    <property type="evidence" value="ECO:0007669"/>
    <property type="project" value="UniProtKB-UniRule"/>
</dbReference>
<evidence type="ECO:0000259" key="7">
    <source>
        <dbReference type="PROSITE" id="PS51006"/>
    </source>
</evidence>
<evidence type="ECO:0000313" key="9">
    <source>
        <dbReference type="Proteomes" id="UP000614216"/>
    </source>
</evidence>
<dbReference type="CDD" id="cd02440">
    <property type="entry name" value="AdoMet_MTases"/>
    <property type="match status" value="1"/>
</dbReference>
<dbReference type="NCBIfam" id="NF002956">
    <property type="entry name" value="PRK03612.1"/>
    <property type="match status" value="1"/>
</dbReference>
<feature type="binding site" evidence="5">
    <location>
        <position position="240"/>
    </location>
    <ligand>
        <name>S-methyl-5'-thioadenosine</name>
        <dbReference type="ChEBI" id="CHEBI:17509"/>
    </ligand>
</feature>
<keyword evidence="9" id="KW-1185">Reference proteome</keyword>
<protein>
    <recommendedName>
        <fullName evidence="5">Polyamine aminopropyltransferase</fullName>
    </recommendedName>
    <alternativeName>
        <fullName evidence="5">Putrescine aminopropyltransferase</fullName>
        <shortName evidence="5">PAPT</shortName>
    </alternativeName>
    <alternativeName>
        <fullName evidence="5">Spermidine synthase</fullName>
        <shortName evidence="5">SPDS</shortName>
        <shortName evidence="5">SPDSY</shortName>
        <ecNumber evidence="5">2.5.1.16</ecNumber>
    </alternativeName>
</protein>
<comment type="subunit">
    <text evidence="5">Homodimer or homotetramer.</text>
</comment>
<feature type="binding site" evidence="5">
    <location>
        <position position="294"/>
    </location>
    <ligand>
        <name>spermidine</name>
        <dbReference type="ChEBI" id="CHEBI:57834"/>
    </ligand>
</feature>
<organism evidence="8 9">
    <name type="scientific">Fulvivirga marina</name>
    <dbReference type="NCBI Taxonomy" id="2494733"/>
    <lineage>
        <taxon>Bacteria</taxon>
        <taxon>Pseudomonadati</taxon>
        <taxon>Bacteroidota</taxon>
        <taxon>Cytophagia</taxon>
        <taxon>Cytophagales</taxon>
        <taxon>Fulvivirgaceae</taxon>
        <taxon>Fulvivirga</taxon>
    </lineage>
</organism>
<feature type="transmembrane region" description="Helical" evidence="5">
    <location>
        <begin position="98"/>
        <end position="122"/>
    </location>
</feature>
<evidence type="ECO:0000313" key="8">
    <source>
        <dbReference type="EMBL" id="MBL6447121.1"/>
    </source>
</evidence>
<dbReference type="InterPro" id="IPR029063">
    <property type="entry name" value="SAM-dependent_MTases_sf"/>
</dbReference>
<comment type="caution">
    <text evidence="5">Lacks conserved residue(s) required for the propagation of feature annotation.</text>
</comment>
<keyword evidence="5" id="KW-0472">Membrane</keyword>
<feature type="transmembrane region" description="Helical" evidence="5">
    <location>
        <begin position="143"/>
        <end position="162"/>
    </location>
</feature>
<feature type="transmembrane region" description="Helical" evidence="5">
    <location>
        <begin position="197"/>
        <end position="215"/>
    </location>
</feature>
<dbReference type="GO" id="GO:0004766">
    <property type="term" value="F:spermidine synthase activity"/>
    <property type="evidence" value="ECO:0007669"/>
    <property type="project" value="UniProtKB-UniRule"/>
</dbReference>
<comment type="catalytic activity">
    <reaction evidence="5">
        <text>S-adenosyl 3-(methylsulfanyl)propylamine + putrescine = S-methyl-5'-thioadenosine + spermidine + H(+)</text>
        <dbReference type="Rhea" id="RHEA:12721"/>
        <dbReference type="ChEBI" id="CHEBI:15378"/>
        <dbReference type="ChEBI" id="CHEBI:17509"/>
        <dbReference type="ChEBI" id="CHEBI:57443"/>
        <dbReference type="ChEBI" id="CHEBI:57834"/>
        <dbReference type="ChEBI" id="CHEBI:326268"/>
        <dbReference type="EC" id="2.5.1.16"/>
    </reaction>
</comment>
<dbReference type="PANTHER" id="PTHR43317">
    <property type="entry name" value="THERMOSPERMINE SYNTHASE ACAULIS5"/>
    <property type="match status" value="1"/>
</dbReference>
<feature type="binding site" evidence="5">
    <location>
        <begin position="348"/>
        <end position="349"/>
    </location>
    <ligand>
        <name>S-methyl-5'-thioadenosine</name>
        <dbReference type="ChEBI" id="CHEBI:17509"/>
    </ligand>
</feature>